<gene>
    <name evidence="1" type="ORF">DILT_LOCUS3688</name>
</gene>
<keyword evidence="2" id="KW-1185">Reference proteome</keyword>
<proteinExistence type="predicted"/>
<dbReference type="Proteomes" id="UP000281553">
    <property type="component" value="Unassembled WGS sequence"/>
</dbReference>
<dbReference type="EMBL" id="UYRU01044080">
    <property type="protein sequence ID" value="VDK85235.1"/>
    <property type="molecule type" value="Genomic_DNA"/>
</dbReference>
<organism evidence="1 2">
    <name type="scientific">Dibothriocephalus latus</name>
    <name type="common">Fish tapeworm</name>
    <name type="synonym">Diphyllobothrium latum</name>
    <dbReference type="NCBI Taxonomy" id="60516"/>
    <lineage>
        <taxon>Eukaryota</taxon>
        <taxon>Metazoa</taxon>
        <taxon>Spiralia</taxon>
        <taxon>Lophotrochozoa</taxon>
        <taxon>Platyhelminthes</taxon>
        <taxon>Cestoda</taxon>
        <taxon>Eucestoda</taxon>
        <taxon>Diphyllobothriidea</taxon>
        <taxon>Diphyllobothriidae</taxon>
        <taxon>Dibothriocephalus</taxon>
    </lineage>
</organism>
<accession>A0A3P6TUX9</accession>
<dbReference type="AlphaFoldDB" id="A0A3P6TUX9"/>
<evidence type="ECO:0000313" key="2">
    <source>
        <dbReference type="Proteomes" id="UP000281553"/>
    </source>
</evidence>
<name>A0A3P6TUX9_DIBLA</name>
<sequence>MVDEVLPAGSLTRQNPVQLMPSSAEAIFKVKANFLVKTVQPSLVLEGHLEGAALVSQTNDLVLRAECEDAGGGQAACSGPMSWHLSGIYPSGKVVPLTPSKQKSTIEELHSKDLILPSSFLGALPNRILLNVCFRVNISSQDTADACRRFAFSSPPEIINCATNASNQVKLFEVIWVKCRILMREGNDATEFRVDALQGQSRVTLATAYTPTLFVTLPFFKAAQDICFRVIDRFHAFAEECVATVQVILPPTNQIYAKLQALMNATDNPLEETLRTRDHKELANVISSLASVQAALSYGDFEGESAKAFIRELYNILKYPLRPHC</sequence>
<evidence type="ECO:0000313" key="1">
    <source>
        <dbReference type="EMBL" id="VDK85235.1"/>
    </source>
</evidence>
<reference evidence="1 2" key="1">
    <citation type="submission" date="2018-11" db="EMBL/GenBank/DDBJ databases">
        <authorList>
            <consortium name="Pathogen Informatics"/>
        </authorList>
    </citation>
    <scope>NUCLEOTIDE SEQUENCE [LARGE SCALE GENOMIC DNA]</scope>
</reference>
<dbReference type="OrthoDB" id="10419702at2759"/>
<protein>
    <submittedName>
        <fullName evidence="1">Uncharacterized protein</fullName>
    </submittedName>
</protein>